<keyword evidence="2" id="KW-1185">Reference proteome</keyword>
<accession>E5R5C9</accession>
<proteinExistence type="predicted"/>
<sequence length="65" mass="7616">MEYNRDTIKRIKAGYACVTMWPCMYCYTSIDCSHAEPLFRCRKEDCAGRGKLQVTCYHRVTVSRV</sequence>
<reference evidence="2" key="1">
    <citation type="journal article" date="2011" name="Nat. Commun.">
        <title>Effector diversification within compartments of the Leptosphaeria maculans genome affected by Repeat-Induced Point mutations.</title>
        <authorList>
            <person name="Rouxel T."/>
            <person name="Grandaubert J."/>
            <person name="Hane J.K."/>
            <person name="Hoede C."/>
            <person name="van de Wouw A.P."/>
            <person name="Couloux A."/>
            <person name="Dominguez V."/>
            <person name="Anthouard V."/>
            <person name="Bally P."/>
            <person name="Bourras S."/>
            <person name="Cozijnsen A.J."/>
            <person name="Ciuffetti L.M."/>
            <person name="Degrave A."/>
            <person name="Dilmaghani A."/>
            <person name="Duret L."/>
            <person name="Fudal I."/>
            <person name="Goodwin S.B."/>
            <person name="Gout L."/>
            <person name="Glaser N."/>
            <person name="Linglin J."/>
            <person name="Kema G.H.J."/>
            <person name="Lapalu N."/>
            <person name="Lawrence C.B."/>
            <person name="May K."/>
            <person name="Meyer M."/>
            <person name="Ollivier B."/>
            <person name="Poulain J."/>
            <person name="Schoch C.L."/>
            <person name="Simon A."/>
            <person name="Spatafora J.W."/>
            <person name="Stachowiak A."/>
            <person name="Turgeon B.G."/>
            <person name="Tyler B.M."/>
            <person name="Vincent D."/>
            <person name="Weissenbach J."/>
            <person name="Amselem J."/>
            <person name="Quesneville H."/>
            <person name="Oliver R.P."/>
            <person name="Wincker P."/>
            <person name="Balesdent M.-H."/>
            <person name="Howlett B.J."/>
        </authorList>
    </citation>
    <scope>NUCLEOTIDE SEQUENCE [LARGE SCALE GENOMIC DNA]</scope>
    <source>
        <strain evidence="2">JN3 / isolate v23.1.3 / race Av1-4-5-6-7-8</strain>
    </source>
</reference>
<dbReference type="VEuPathDB" id="FungiDB:LEMA_uP048050.1"/>
<gene>
    <name evidence="1" type="ORF">LEMA_uP048050.1</name>
</gene>
<evidence type="ECO:0000313" key="2">
    <source>
        <dbReference type="Proteomes" id="UP000002668"/>
    </source>
</evidence>
<dbReference type="AlphaFoldDB" id="E5R5C9"/>
<evidence type="ECO:0000313" key="1">
    <source>
        <dbReference type="EMBL" id="CBX92099.1"/>
    </source>
</evidence>
<dbReference type="EMBL" id="FP929083">
    <property type="protein sequence ID" value="CBX92099.1"/>
    <property type="molecule type" value="Genomic_DNA"/>
</dbReference>
<dbReference type="InParanoid" id="E5R5C9"/>
<name>E5R5C9_LEPMJ</name>
<organism evidence="2">
    <name type="scientific">Leptosphaeria maculans (strain JN3 / isolate v23.1.3 / race Av1-4-5-6-7-8)</name>
    <name type="common">Blackleg fungus</name>
    <name type="synonym">Phoma lingam</name>
    <dbReference type="NCBI Taxonomy" id="985895"/>
    <lineage>
        <taxon>Eukaryota</taxon>
        <taxon>Fungi</taxon>
        <taxon>Dikarya</taxon>
        <taxon>Ascomycota</taxon>
        <taxon>Pezizomycotina</taxon>
        <taxon>Dothideomycetes</taxon>
        <taxon>Pleosporomycetidae</taxon>
        <taxon>Pleosporales</taxon>
        <taxon>Pleosporineae</taxon>
        <taxon>Leptosphaeriaceae</taxon>
        <taxon>Plenodomus</taxon>
        <taxon>Plenodomus lingam/Leptosphaeria maculans species complex</taxon>
    </lineage>
</organism>
<protein>
    <submittedName>
        <fullName evidence="1">Predicted protein</fullName>
    </submittedName>
</protein>
<dbReference type="Proteomes" id="UP000002668">
    <property type="component" value="Genome"/>
</dbReference>
<dbReference type="OrthoDB" id="3668071at2759"/>
<dbReference type="HOGENOM" id="CLU_196396_0_0_1"/>